<organism evidence="2 3">
    <name type="scientific">Phytophthora cactorum</name>
    <dbReference type="NCBI Taxonomy" id="29920"/>
    <lineage>
        <taxon>Eukaryota</taxon>
        <taxon>Sar</taxon>
        <taxon>Stramenopiles</taxon>
        <taxon>Oomycota</taxon>
        <taxon>Peronosporomycetes</taxon>
        <taxon>Peronosporales</taxon>
        <taxon>Peronosporaceae</taxon>
        <taxon>Phytophthora</taxon>
    </lineage>
</organism>
<reference evidence="2 3" key="1">
    <citation type="submission" date="2018-01" db="EMBL/GenBank/DDBJ databases">
        <title>Draft genome of the strawberry crown rot pathogen Phytophthora cactorum.</title>
        <authorList>
            <person name="Armitage A.D."/>
            <person name="Lysoe E."/>
            <person name="Nellist C.F."/>
            <person name="Harrison R.J."/>
            <person name="Brurberg M.B."/>
        </authorList>
    </citation>
    <scope>NUCLEOTIDE SEQUENCE [LARGE SCALE GENOMIC DNA]</scope>
    <source>
        <strain evidence="2 3">10300</strain>
    </source>
</reference>
<comment type="caution">
    <text evidence="2">The sequence shown here is derived from an EMBL/GenBank/DDBJ whole genome shotgun (WGS) entry which is preliminary data.</text>
</comment>
<accession>A0A329SLW9</accession>
<reference evidence="1" key="2">
    <citation type="submission" date="2021-01" db="EMBL/GenBank/DDBJ databases">
        <title>Phytophthora aleatoria, a newly-described species from Pinus radiata is distinct from Phytophthora cactorum isolates based on comparative genomics.</title>
        <authorList>
            <person name="Mcdougal R."/>
            <person name="Panda P."/>
            <person name="Williams N."/>
            <person name="Studholme D.J."/>
        </authorList>
    </citation>
    <scope>NUCLEOTIDE SEQUENCE</scope>
    <source>
        <strain evidence="1">NZFS 3830</strain>
    </source>
</reference>
<dbReference type="OrthoDB" id="91952at2759"/>
<dbReference type="VEuPathDB" id="FungiDB:PC110_g6163"/>
<evidence type="ECO:0000313" key="2">
    <source>
        <dbReference type="EMBL" id="RAW37571.1"/>
    </source>
</evidence>
<evidence type="ECO:0000313" key="3">
    <source>
        <dbReference type="Proteomes" id="UP000251314"/>
    </source>
</evidence>
<dbReference type="EMBL" id="JAENGZ010001517">
    <property type="protein sequence ID" value="KAG6947610.1"/>
    <property type="molecule type" value="Genomic_DNA"/>
</dbReference>
<protein>
    <submittedName>
        <fullName evidence="2">Uncharacterized protein</fullName>
    </submittedName>
</protein>
<dbReference type="EMBL" id="MJFZ01000109">
    <property type="protein sequence ID" value="RAW37571.1"/>
    <property type="molecule type" value="Genomic_DNA"/>
</dbReference>
<evidence type="ECO:0000313" key="1">
    <source>
        <dbReference type="EMBL" id="KAG6947610.1"/>
    </source>
</evidence>
<dbReference type="Proteomes" id="UP000688947">
    <property type="component" value="Unassembled WGS sequence"/>
</dbReference>
<keyword evidence="3" id="KW-1185">Reference proteome</keyword>
<dbReference type="AlphaFoldDB" id="A0A329SLW9"/>
<gene>
    <name evidence="1" type="ORF">JG687_00015990</name>
    <name evidence="2" type="ORF">PC110_g6163</name>
</gene>
<sequence length="68" mass="7295">MCRIVPERALRAVAILGSFVQQEKLPEMQHSALLPAQTAASRNKMPGGGACEVYAPTPVVGNEKYALQ</sequence>
<name>A0A329SLW9_9STRA</name>
<proteinExistence type="predicted"/>
<dbReference type="Proteomes" id="UP000251314">
    <property type="component" value="Unassembled WGS sequence"/>
</dbReference>